<accession>H2AVD4</accession>
<evidence type="ECO:0000256" key="11">
    <source>
        <dbReference type="ARBA" id="ARBA00023136"/>
    </source>
</evidence>
<keyword evidence="3" id="KW-0031">Aminopeptidase</keyword>
<feature type="domain" description="Dipeptidylpeptidase IV N-terminal" evidence="14">
    <location>
        <begin position="159"/>
        <end position="519"/>
    </location>
</feature>
<keyword evidence="5" id="KW-0645">Protease</keyword>
<dbReference type="PANTHER" id="PTHR11731">
    <property type="entry name" value="PROTEASE FAMILY S9B,C DIPEPTIDYL-PEPTIDASE IV-RELATED"/>
    <property type="match status" value="1"/>
</dbReference>
<evidence type="ECO:0000256" key="1">
    <source>
        <dbReference type="ARBA" id="ARBA00004576"/>
    </source>
</evidence>
<keyword evidence="12" id="KW-0325">Glycoprotein</keyword>
<dbReference type="GO" id="GO:0000329">
    <property type="term" value="C:fungal-type vacuole membrane"/>
    <property type="evidence" value="ECO:0007669"/>
    <property type="project" value="EnsemblFungi"/>
</dbReference>
<evidence type="ECO:0000256" key="9">
    <source>
        <dbReference type="ARBA" id="ARBA00022968"/>
    </source>
</evidence>
<keyword evidence="11" id="KW-0472">Membrane</keyword>
<evidence type="ECO:0000313" key="16">
    <source>
        <dbReference type="Proteomes" id="UP000005220"/>
    </source>
</evidence>
<dbReference type="InParanoid" id="H2AVD4"/>
<evidence type="ECO:0008006" key="17">
    <source>
        <dbReference type="Google" id="ProtNLM"/>
    </source>
</evidence>
<evidence type="ECO:0000256" key="4">
    <source>
        <dbReference type="ARBA" id="ARBA00022554"/>
    </source>
</evidence>
<dbReference type="RefSeq" id="XP_003957469.1">
    <property type="nucleotide sequence ID" value="XM_003957420.1"/>
</dbReference>
<dbReference type="FunFam" id="3.40.50.1820:FF:000003">
    <property type="entry name" value="Dipeptidyl peptidase 4"/>
    <property type="match status" value="1"/>
</dbReference>
<evidence type="ECO:0000256" key="8">
    <source>
        <dbReference type="ARBA" id="ARBA00022825"/>
    </source>
</evidence>
<keyword evidence="10" id="KW-1133">Transmembrane helix</keyword>
<dbReference type="PANTHER" id="PTHR11731:SF200">
    <property type="entry name" value="DIPEPTIDYL PEPTIDASE 10, ISOFORM B"/>
    <property type="match status" value="1"/>
</dbReference>
<evidence type="ECO:0000256" key="2">
    <source>
        <dbReference type="ARBA" id="ARBA00006150"/>
    </source>
</evidence>
<sequence>MDQHNSSDSLPDIERIPDTHFKSKRQIVFERNAKSGILGLLLIWSCIILIRTISQVTHPYGNSNNVGFQLPIGNVTKQGLLKVSMENIRNGTFQPQMHSLNWFHYADTDNEDRGFYTTSMNDSYVVKSVTDQDFAEVLFHGRYFTHDGKNFTVDEIIPSPDVKQLLIRTQTVKNWRHSVFGSYFVFKIEELSFVHVGDDIALAKWSPDADNIAFVQNNDIYIYSTKTASQLRRITNDGSAEVFNGKPDWVYEEEVLSSDTALWWSPNARFISFIKIDETHVREFNIPYYVQHENDIYPEMRSIKYPKSGTPNPEVDLFVYDTKEDSTYESKISNFYENPDFLLTEVTWIDGFNLIVKTSDRSSDCLKVVAINLSTKETTISREESSEGGWWEITQNTTPLLLNRSATKQESGYIDIIPIAGFNHLVYYPVKNSSGYIKLTKGDWEVIDGPSAVDKEYGRIYFIATRKSSTERHLYYVNVNNLGEIVEVTDTSKPGLYKATFSSSARFALLSYNGPDVPYQKIIDLRSYYTDSEVEGNVIGKTLYYLEKNVKLREMLSQYDIPEKSFQQLDLGQDESGNTILVNSYEILPNDFDPKKKNYYPVFFYAYGGPNSQQVLKSFSIGFNEAIASQLNAIVVVVDGRGTGFKGKAFRSLLRDRLGKYEALDQISAASFYGAKSYVDEEKISLFGWSYGGYLTLKTLERDSGKHFKYGLSVAPVTDWRLYDSIYTERYMHTPQENAAGYEESSVHNITSFNDVNRFLLIHGTGDDNVHFQNSLKFLDLLNLNSVKNYDVHIFPDSDHAIRYHNAGTMVYDKLFEWTKHAFTGKFIK</sequence>
<dbReference type="Gene3D" id="2.140.10.30">
    <property type="entry name" value="Dipeptidylpeptidase IV, N-terminal domain"/>
    <property type="match status" value="1"/>
</dbReference>
<evidence type="ECO:0000256" key="6">
    <source>
        <dbReference type="ARBA" id="ARBA00022692"/>
    </source>
</evidence>
<reference evidence="15 16" key="1">
    <citation type="journal article" date="2011" name="Proc. Natl. Acad. Sci. U.S.A.">
        <title>Evolutionary erosion of yeast sex chromosomes by mating-type switching accidents.</title>
        <authorList>
            <person name="Gordon J.L."/>
            <person name="Armisen D."/>
            <person name="Proux-Wera E."/>
            <person name="Oheigeartaigh S.S."/>
            <person name="Byrne K.P."/>
            <person name="Wolfe K.H."/>
        </authorList>
    </citation>
    <scope>NUCLEOTIDE SEQUENCE [LARGE SCALE GENOMIC DNA]</scope>
    <source>
        <strain evidence="16">ATCC 22294 / BCRC 22015 / CBS 2517 / CECT 1963 / NBRC 1671 / NRRL Y-8276</strain>
    </source>
</reference>
<name>H2AVD4_KAZAF</name>
<gene>
    <name evidence="15" type="primary">KAFR0E01800</name>
    <name evidence="15" type="ORF">KAFR_0E01800</name>
</gene>
<protein>
    <recommendedName>
        <fullName evidence="17">Dipeptidyl aminopeptidase B</fullName>
    </recommendedName>
</protein>
<dbReference type="GO" id="GO:0004177">
    <property type="term" value="F:aminopeptidase activity"/>
    <property type="evidence" value="ECO:0007669"/>
    <property type="project" value="UniProtKB-KW"/>
</dbReference>
<dbReference type="Pfam" id="PF00326">
    <property type="entry name" value="Peptidase_S9"/>
    <property type="match status" value="1"/>
</dbReference>
<evidence type="ECO:0000256" key="10">
    <source>
        <dbReference type="ARBA" id="ARBA00022989"/>
    </source>
</evidence>
<dbReference type="InterPro" id="IPR001375">
    <property type="entry name" value="Peptidase_S9_cat"/>
</dbReference>
<evidence type="ECO:0000256" key="7">
    <source>
        <dbReference type="ARBA" id="ARBA00022801"/>
    </source>
</evidence>
<dbReference type="STRING" id="1071382.H2AVD4"/>
<comment type="subcellular location">
    <subcellularLocation>
        <location evidence="1">Vacuole membrane</location>
        <topology evidence="1">Single-pass type II membrane protein</topology>
    </subcellularLocation>
</comment>
<dbReference type="InterPro" id="IPR002471">
    <property type="entry name" value="Pept_S9_AS"/>
</dbReference>
<evidence type="ECO:0000256" key="12">
    <source>
        <dbReference type="ARBA" id="ARBA00023180"/>
    </source>
</evidence>
<dbReference type="GO" id="GO:0006508">
    <property type="term" value="P:proteolysis"/>
    <property type="evidence" value="ECO:0007669"/>
    <property type="project" value="UniProtKB-KW"/>
</dbReference>
<keyword evidence="6" id="KW-0812">Transmembrane</keyword>
<evidence type="ECO:0000313" key="15">
    <source>
        <dbReference type="EMBL" id="CCF58334.1"/>
    </source>
</evidence>
<comment type="similarity">
    <text evidence="2">Belongs to the peptidase S9B family.</text>
</comment>
<dbReference type="HOGENOM" id="CLU_006105_0_1_1"/>
<dbReference type="GO" id="GO:0005886">
    <property type="term" value="C:plasma membrane"/>
    <property type="evidence" value="ECO:0007669"/>
    <property type="project" value="TreeGrafter"/>
</dbReference>
<dbReference type="KEGG" id="kaf:KAFR_0E01800"/>
<keyword evidence="4" id="KW-0926">Vacuole</keyword>
<dbReference type="SUPFAM" id="SSF53474">
    <property type="entry name" value="alpha/beta-Hydrolases"/>
    <property type="match status" value="1"/>
</dbReference>
<dbReference type="AlphaFoldDB" id="H2AVD4"/>
<dbReference type="EMBL" id="HE650825">
    <property type="protein sequence ID" value="CCF58334.1"/>
    <property type="molecule type" value="Genomic_DNA"/>
</dbReference>
<dbReference type="InterPro" id="IPR050278">
    <property type="entry name" value="Serine_Prot_S9B/DPPIV"/>
</dbReference>
<proteinExistence type="inferred from homology"/>
<keyword evidence="9" id="KW-0735">Signal-anchor</keyword>
<dbReference type="InterPro" id="IPR029058">
    <property type="entry name" value="AB_hydrolase_fold"/>
</dbReference>
<dbReference type="GO" id="GO:0004252">
    <property type="term" value="F:serine-type endopeptidase activity"/>
    <property type="evidence" value="ECO:0007669"/>
    <property type="project" value="InterPro"/>
</dbReference>
<evidence type="ECO:0000256" key="5">
    <source>
        <dbReference type="ARBA" id="ARBA00022670"/>
    </source>
</evidence>
<dbReference type="eggNOG" id="KOG2100">
    <property type="taxonomic scope" value="Eukaryota"/>
</dbReference>
<organism evidence="15 16">
    <name type="scientific">Kazachstania africana (strain ATCC 22294 / BCRC 22015 / CBS 2517 / CECT 1963 / NBRC 1671 / NRRL Y-8276)</name>
    <name type="common">Yeast</name>
    <name type="synonym">Kluyveromyces africanus</name>
    <dbReference type="NCBI Taxonomy" id="1071382"/>
    <lineage>
        <taxon>Eukaryota</taxon>
        <taxon>Fungi</taxon>
        <taxon>Dikarya</taxon>
        <taxon>Ascomycota</taxon>
        <taxon>Saccharomycotina</taxon>
        <taxon>Saccharomycetes</taxon>
        <taxon>Saccharomycetales</taxon>
        <taxon>Saccharomycetaceae</taxon>
        <taxon>Kazachstania</taxon>
    </lineage>
</organism>
<evidence type="ECO:0000259" key="13">
    <source>
        <dbReference type="Pfam" id="PF00326"/>
    </source>
</evidence>
<dbReference type="InterPro" id="IPR002469">
    <property type="entry name" value="Peptidase_S9B_N"/>
</dbReference>
<keyword evidence="8" id="KW-0720">Serine protease</keyword>
<dbReference type="FunCoup" id="H2AVD4">
    <property type="interactions" value="341"/>
</dbReference>
<dbReference type="Gene3D" id="3.40.50.1820">
    <property type="entry name" value="alpha/beta hydrolase"/>
    <property type="match status" value="1"/>
</dbReference>
<evidence type="ECO:0000256" key="3">
    <source>
        <dbReference type="ARBA" id="ARBA00022438"/>
    </source>
</evidence>
<dbReference type="GO" id="GO:0008239">
    <property type="term" value="F:dipeptidyl-peptidase activity"/>
    <property type="evidence" value="ECO:0007669"/>
    <property type="project" value="EnsemblFungi"/>
</dbReference>
<dbReference type="OrthoDB" id="16520at2759"/>
<evidence type="ECO:0000259" key="14">
    <source>
        <dbReference type="Pfam" id="PF00930"/>
    </source>
</evidence>
<dbReference type="SUPFAM" id="SSF82171">
    <property type="entry name" value="DPP6 N-terminal domain-like"/>
    <property type="match status" value="1"/>
</dbReference>
<dbReference type="Pfam" id="PF00930">
    <property type="entry name" value="DPPIV_N"/>
    <property type="match status" value="1"/>
</dbReference>
<dbReference type="GeneID" id="13882992"/>
<keyword evidence="7" id="KW-0378">Hydrolase</keyword>
<keyword evidence="16" id="KW-1185">Reference proteome</keyword>
<dbReference type="PROSITE" id="PS00708">
    <property type="entry name" value="PRO_ENDOPEP_SER"/>
    <property type="match status" value="1"/>
</dbReference>
<feature type="domain" description="Peptidase S9 prolyl oligopeptidase catalytic" evidence="13">
    <location>
        <begin position="623"/>
        <end position="824"/>
    </location>
</feature>
<dbReference type="Proteomes" id="UP000005220">
    <property type="component" value="Chromosome 5"/>
</dbReference>
<dbReference type="MEROPS" id="S09.006"/>